<protein>
    <submittedName>
        <fullName evidence="2">Uncharacterized protein</fullName>
    </submittedName>
</protein>
<keyword evidence="3" id="KW-1185">Reference proteome</keyword>
<organism evidence="2 3">
    <name type="scientific">Arboricoccus pini</name>
    <dbReference type="NCBI Taxonomy" id="1963835"/>
    <lineage>
        <taxon>Bacteria</taxon>
        <taxon>Pseudomonadati</taxon>
        <taxon>Pseudomonadota</taxon>
        <taxon>Alphaproteobacteria</taxon>
        <taxon>Geminicoccales</taxon>
        <taxon>Geminicoccaceae</taxon>
        <taxon>Arboricoccus</taxon>
    </lineage>
</organism>
<proteinExistence type="predicted"/>
<name>A0A212R3Z3_9PROT</name>
<feature type="region of interest" description="Disordered" evidence="1">
    <location>
        <begin position="71"/>
        <end position="96"/>
    </location>
</feature>
<dbReference type="AlphaFoldDB" id="A0A212R3Z3"/>
<accession>A0A212R3Z3</accession>
<reference evidence="2 3" key="1">
    <citation type="submission" date="2017-06" db="EMBL/GenBank/DDBJ databases">
        <authorList>
            <person name="Kim H.J."/>
            <person name="Triplett B.A."/>
        </authorList>
    </citation>
    <scope>NUCLEOTIDE SEQUENCE [LARGE SCALE GENOMIC DNA]</scope>
    <source>
        <strain evidence="2 3">B29T1</strain>
    </source>
</reference>
<feature type="compositionally biased region" description="Basic and acidic residues" evidence="1">
    <location>
        <begin position="76"/>
        <end position="96"/>
    </location>
</feature>
<feature type="region of interest" description="Disordered" evidence="1">
    <location>
        <begin position="119"/>
        <end position="141"/>
    </location>
</feature>
<evidence type="ECO:0000313" key="2">
    <source>
        <dbReference type="EMBL" id="SNB66727.1"/>
    </source>
</evidence>
<dbReference type="EMBL" id="FYEH01000005">
    <property type="protein sequence ID" value="SNB66727.1"/>
    <property type="molecule type" value="Genomic_DNA"/>
</dbReference>
<gene>
    <name evidence="2" type="ORF">SAMN07250955_105181</name>
</gene>
<sequence length="141" mass="15606">MLLLLTLAGCGGPGNGWNGNDTWNSRPPGFYGSGWGQPDGFGGRHDDDDRYVRGDRRTVCDRSTQTCYKNGNIDASETRDQFGGKAGRRADDVRDQYGGDTFVRSRNVACDRGDRVCYKNGRPDRSETRDTFGKKAARNVD</sequence>
<evidence type="ECO:0000313" key="3">
    <source>
        <dbReference type="Proteomes" id="UP000197065"/>
    </source>
</evidence>
<dbReference type="Proteomes" id="UP000197065">
    <property type="component" value="Unassembled WGS sequence"/>
</dbReference>
<evidence type="ECO:0000256" key="1">
    <source>
        <dbReference type="SAM" id="MobiDB-lite"/>
    </source>
</evidence>